<gene>
    <name evidence="7" type="ORF">GCM10010841_21750</name>
</gene>
<name>A0ABQ2GTL5_9DEIO</name>
<evidence type="ECO:0000256" key="4">
    <source>
        <dbReference type="ARBA" id="ARBA00023136"/>
    </source>
</evidence>
<protein>
    <recommendedName>
        <fullName evidence="6">DUF202 domain-containing protein</fullName>
    </recommendedName>
</protein>
<feature type="transmembrane region" description="Helical" evidence="5">
    <location>
        <begin position="100"/>
        <end position="121"/>
    </location>
</feature>
<evidence type="ECO:0000259" key="6">
    <source>
        <dbReference type="Pfam" id="PF02656"/>
    </source>
</evidence>
<dbReference type="Proteomes" id="UP000661918">
    <property type="component" value="Unassembled WGS sequence"/>
</dbReference>
<reference evidence="8" key="1">
    <citation type="journal article" date="2019" name="Int. J. Syst. Evol. Microbiol.">
        <title>The Global Catalogue of Microorganisms (GCM) 10K type strain sequencing project: providing services to taxonomists for standard genome sequencing and annotation.</title>
        <authorList>
            <consortium name="The Broad Institute Genomics Platform"/>
            <consortium name="The Broad Institute Genome Sequencing Center for Infectious Disease"/>
            <person name="Wu L."/>
            <person name="Ma J."/>
        </authorList>
    </citation>
    <scope>NUCLEOTIDE SEQUENCE [LARGE SCALE GENOMIC DNA]</scope>
    <source>
        <strain evidence="8">JCM 15443</strain>
    </source>
</reference>
<sequence length="122" mass="13227">MADDGKQDRSPGEKRTDWAERRTALAAERTFAAWGRTGLACIGGGLAVTRLLGDLEPRWALRTLALGLMVLGAMTLLFGLRTYRKSARDLESSGEHTLSVWWIGAFAAVLTVLAGIGLVLVW</sequence>
<keyword evidence="4 5" id="KW-0472">Membrane</keyword>
<dbReference type="InterPro" id="IPR003807">
    <property type="entry name" value="DUF202"/>
</dbReference>
<evidence type="ECO:0000256" key="3">
    <source>
        <dbReference type="ARBA" id="ARBA00022989"/>
    </source>
</evidence>
<feature type="transmembrane region" description="Helical" evidence="5">
    <location>
        <begin position="31"/>
        <end position="53"/>
    </location>
</feature>
<keyword evidence="2 5" id="KW-0812">Transmembrane</keyword>
<evidence type="ECO:0000256" key="1">
    <source>
        <dbReference type="ARBA" id="ARBA00004127"/>
    </source>
</evidence>
<dbReference type="EMBL" id="BMOM01000017">
    <property type="protein sequence ID" value="GGM12846.1"/>
    <property type="molecule type" value="Genomic_DNA"/>
</dbReference>
<feature type="domain" description="DUF202" evidence="6">
    <location>
        <begin position="22"/>
        <end position="88"/>
    </location>
</feature>
<proteinExistence type="predicted"/>
<evidence type="ECO:0000256" key="5">
    <source>
        <dbReference type="SAM" id="Phobius"/>
    </source>
</evidence>
<evidence type="ECO:0000313" key="7">
    <source>
        <dbReference type="EMBL" id="GGM12846.1"/>
    </source>
</evidence>
<evidence type="ECO:0000256" key="2">
    <source>
        <dbReference type="ARBA" id="ARBA00022692"/>
    </source>
</evidence>
<comment type="caution">
    <text evidence="7">The sequence shown here is derived from an EMBL/GenBank/DDBJ whole genome shotgun (WGS) entry which is preliminary data.</text>
</comment>
<keyword evidence="8" id="KW-1185">Reference proteome</keyword>
<dbReference type="Pfam" id="PF02656">
    <property type="entry name" value="DUF202"/>
    <property type="match status" value="1"/>
</dbReference>
<organism evidence="7 8">
    <name type="scientific">Deinococcus aerophilus</name>
    <dbReference type="NCBI Taxonomy" id="522488"/>
    <lineage>
        <taxon>Bacteria</taxon>
        <taxon>Thermotogati</taxon>
        <taxon>Deinococcota</taxon>
        <taxon>Deinococci</taxon>
        <taxon>Deinococcales</taxon>
        <taxon>Deinococcaceae</taxon>
        <taxon>Deinococcus</taxon>
    </lineage>
</organism>
<feature type="transmembrane region" description="Helical" evidence="5">
    <location>
        <begin position="59"/>
        <end position="80"/>
    </location>
</feature>
<accession>A0ABQ2GTL5</accession>
<keyword evidence="3 5" id="KW-1133">Transmembrane helix</keyword>
<evidence type="ECO:0000313" key="8">
    <source>
        <dbReference type="Proteomes" id="UP000661918"/>
    </source>
</evidence>
<dbReference type="RefSeq" id="WP_188904348.1">
    <property type="nucleotide sequence ID" value="NZ_BMOM01000017.1"/>
</dbReference>
<comment type="subcellular location">
    <subcellularLocation>
        <location evidence="1">Endomembrane system</location>
        <topology evidence="1">Multi-pass membrane protein</topology>
    </subcellularLocation>
</comment>